<dbReference type="RefSeq" id="WP_088995138.1">
    <property type="nucleotide sequence ID" value="NZ_LT607750.1"/>
</dbReference>
<feature type="transmembrane region" description="Helical" evidence="1">
    <location>
        <begin position="208"/>
        <end position="225"/>
    </location>
</feature>
<reference evidence="2 3" key="1">
    <citation type="submission" date="2016-06" db="EMBL/GenBank/DDBJ databases">
        <authorList>
            <person name="Kjaerup R.B."/>
            <person name="Dalgaard T.S."/>
            <person name="Juul-Madsen H.R."/>
        </authorList>
    </citation>
    <scope>NUCLEOTIDE SEQUENCE [LARGE SCALE GENOMIC DNA]</scope>
    <source>
        <strain evidence="2 3">DSM 43904</strain>
    </source>
</reference>
<accession>A0A1C5J2T9</accession>
<evidence type="ECO:0000313" key="3">
    <source>
        <dbReference type="Proteomes" id="UP000198217"/>
    </source>
</evidence>
<dbReference type="EMBL" id="LT607750">
    <property type="protein sequence ID" value="SCG64763.1"/>
    <property type="molecule type" value="Genomic_DNA"/>
</dbReference>
<feature type="transmembrane region" description="Helical" evidence="1">
    <location>
        <begin position="163"/>
        <end position="179"/>
    </location>
</feature>
<evidence type="ECO:0000256" key="1">
    <source>
        <dbReference type="SAM" id="Phobius"/>
    </source>
</evidence>
<evidence type="ECO:0000313" key="2">
    <source>
        <dbReference type="EMBL" id="SCG64763.1"/>
    </source>
</evidence>
<dbReference type="PANTHER" id="PTHR36840">
    <property type="entry name" value="BLL5714 PROTEIN"/>
    <property type="match status" value="1"/>
</dbReference>
<protein>
    <submittedName>
        <fullName evidence="2">Low temperature requirement protein LtrA</fullName>
    </submittedName>
</protein>
<organism evidence="2 3">
    <name type="scientific">Micromonospora echinaurantiaca</name>
    <dbReference type="NCBI Taxonomy" id="47857"/>
    <lineage>
        <taxon>Bacteria</taxon>
        <taxon>Bacillati</taxon>
        <taxon>Actinomycetota</taxon>
        <taxon>Actinomycetes</taxon>
        <taxon>Micromonosporales</taxon>
        <taxon>Micromonosporaceae</taxon>
        <taxon>Micromonospora</taxon>
    </lineage>
</organism>
<keyword evidence="1" id="KW-0812">Transmembrane</keyword>
<keyword evidence="3" id="KW-1185">Reference proteome</keyword>
<feature type="transmembrane region" description="Helical" evidence="1">
    <location>
        <begin position="231"/>
        <end position="251"/>
    </location>
</feature>
<feature type="transmembrane region" description="Helical" evidence="1">
    <location>
        <begin position="281"/>
        <end position="302"/>
    </location>
</feature>
<feature type="transmembrane region" description="Helical" evidence="1">
    <location>
        <begin position="140"/>
        <end position="157"/>
    </location>
</feature>
<keyword evidence="1" id="KW-0472">Membrane</keyword>
<dbReference type="AlphaFoldDB" id="A0A1C5J2T9"/>
<proteinExistence type="predicted"/>
<feature type="transmembrane region" description="Helical" evidence="1">
    <location>
        <begin position="339"/>
        <end position="356"/>
    </location>
</feature>
<sequence length="392" mass="41651">MTTGRVGGLLRGPGDPRATYLELFFDLAFIFALAQLSYALLTDLSLSGAVDALVLLLAVWWVWFTTAWITELFDPQRPEIQALTIAIMIGVLVMAVALPDAFGGQGLVFAGAYVAIHLGRELFLVVLLRGHELRCTALRGLFWFGVSALPWLAGALAPGTARGILWALAVGLDYAAYVFRHPTPGIGRTPIAQLPSVAEHLAERYRQFFIIALGELILVTGLTLRGTGFTAYGSIAFLVSITTTVLLWRIYIYRAGELLSAAIDAAPDRARLARSVSYTHLAMVAGTVFTAVGAELVIAHPLGHSEPAWGAVLLGGPALFLAGRAAFEYTVFARLSRGRLIGLLAAVALIPAMRHVPPLPSALTATAVLAGVAASDVARARGRPPEVPSPPT</sequence>
<feature type="transmembrane region" description="Helical" evidence="1">
    <location>
        <begin position="82"/>
        <end position="102"/>
    </location>
</feature>
<feature type="transmembrane region" description="Helical" evidence="1">
    <location>
        <begin position="20"/>
        <end position="40"/>
    </location>
</feature>
<feature type="transmembrane region" description="Helical" evidence="1">
    <location>
        <begin position="308"/>
        <end position="327"/>
    </location>
</feature>
<feature type="transmembrane region" description="Helical" evidence="1">
    <location>
        <begin position="108"/>
        <end position="128"/>
    </location>
</feature>
<dbReference type="InterPro" id="IPR010640">
    <property type="entry name" value="Low_temperature_requirement_A"/>
</dbReference>
<dbReference type="Proteomes" id="UP000198217">
    <property type="component" value="Chromosome I"/>
</dbReference>
<name>A0A1C5J2T9_9ACTN</name>
<gene>
    <name evidence="2" type="ORF">GA0070609_3994</name>
</gene>
<keyword evidence="1" id="KW-1133">Transmembrane helix</keyword>
<dbReference type="Pfam" id="PF06772">
    <property type="entry name" value="LtrA"/>
    <property type="match status" value="1"/>
</dbReference>
<dbReference type="PANTHER" id="PTHR36840:SF1">
    <property type="entry name" value="BLL5714 PROTEIN"/>
    <property type="match status" value="1"/>
</dbReference>
<feature type="transmembrane region" description="Helical" evidence="1">
    <location>
        <begin position="52"/>
        <end position="70"/>
    </location>
</feature>